<feature type="domain" description="ABC transporter" evidence="6">
    <location>
        <begin position="16"/>
        <end position="251"/>
    </location>
</feature>
<evidence type="ECO:0000256" key="2">
    <source>
        <dbReference type="ARBA" id="ARBA00022737"/>
    </source>
</evidence>
<accession>A0ABS2L964</accession>
<keyword evidence="8" id="KW-1185">Reference proteome</keyword>
<dbReference type="SMART" id="SM00382">
    <property type="entry name" value="AAA"/>
    <property type="match status" value="2"/>
</dbReference>
<evidence type="ECO:0000256" key="5">
    <source>
        <dbReference type="SAM" id="MobiDB-lite"/>
    </source>
</evidence>
<dbReference type="Gene3D" id="3.40.50.300">
    <property type="entry name" value="P-loop containing nucleotide triphosphate hydrolases"/>
    <property type="match status" value="2"/>
</dbReference>
<dbReference type="PROSITE" id="PS50893">
    <property type="entry name" value="ABC_TRANSPORTER_2"/>
    <property type="match status" value="2"/>
</dbReference>
<dbReference type="InterPro" id="IPR027417">
    <property type="entry name" value="P-loop_NTPase"/>
</dbReference>
<keyword evidence="4" id="KW-0067">ATP-binding</keyword>
<dbReference type="EMBL" id="JAFBBU010000001">
    <property type="protein sequence ID" value="MBM7473642.1"/>
    <property type="molecule type" value="Genomic_DNA"/>
</dbReference>
<dbReference type="PANTHER" id="PTHR43790:SF9">
    <property type="entry name" value="GALACTOFURANOSE TRANSPORTER ATP-BINDING PROTEIN YTFR"/>
    <property type="match status" value="1"/>
</dbReference>
<dbReference type="CDD" id="cd03215">
    <property type="entry name" value="ABC_Carb_Monos_II"/>
    <property type="match status" value="1"/>
</dbReference>
<feature type="region of interest" description="Disordered" evidence="5">
    <location>
        <begin position="267"/>
        <end position="286"/>
    </location>
</feature>
<sequence>MSEESQNHPTGGAPWLSVRGAAKSYGGVRALRGVDLDLSSNQVYGIIGPNGAGKSTLMKVLGGLVVPDSGEIVIEGVPVSLQNPSVALSHGLVLMPQEMTVVPEFTVSQNINLGNEPTRFGIHSRSASAARAQEALTKVGLEVELSVLASSLQPVERRLLMLAKALAQNTRLLILDEPTAGLPPAMSRQVIDAVLRLRSHGLTIVYVSHHLSEVAALSDHVVCIREGAVSMRLSGQEISKDTLIQAILGKPTEPVLGRSVVSPAGGSIGSRSVARSRSGAGGGDVGARDDLTLSNISGDRLREVNFTARNGEVTGITGLLGSGVSELVAVISGSTRPLAGRIRLGASEVVLRSPADALSHGIGTVTGDRSRSAMLSRTIRENVSVTALRRWFGRTGIIRRPVERSRVADALASLSVIGDAERPLTALSGGNQQRVLVSRLLAADLRVMVFDDPTVGVDIASRAELWRELQALASGRVILVASAEAEELIGVCDRVICIHNGEVSQVLEGDAITEHALARATS</sequence>
<dbReference type="InterPro" id="IPR017871">
    <property type="entry name" value="ABC_transporter-like_CS"/>
</dbReference>
<dbReference type="Proteomes" id="UP000776164">
    <property type="component" value="Unassembled WGS sequence"/>
</dbReference>
<dbReference type="PROSITE" id="PS00211">
    <property type="entry name" value="ABC_TRANSPORTER_1"/>
    <property type="match status" value="1"/>
</dbReference>
<keyword evidence="2" id="KW-0677">Repeat</keyword>
<evidence type="ECO:0000256" key="1">
    <source>
        <dbReference type="ARBA" id="ARBA00022448"/>
    </source>
</evidence>
<evidence type="ECO:0000313" key="8">
    <source>
        <dbReference type="Proteomes" id="UP000776164"/>
    </source>
</evidence>
<keyword evidence="7" id="KW-0762">Sugar transport</keyword>
<dbReference type="SUPFAM" id="SSF52540">
    <property type="entry name" value="P-loop containing nucleoside triphosphate hydrolases"/>
    <property type="match status" value="2"/>
</dbReference>
<evidence type="ECO:0000259" key="6">
    <source>
        <dbReference type="PROSITE" id="PS50893"/>
    </source>
</evidence>
<gene>
    <name evidence="7" type="ORF">JOE66_003276</name>
</gene>
<name>A0ABS2L964_9MICO</name>
<dbReference type="InterPro" id="IPR003439">
    <property type="entry name" value="ABC_transporter-like_ATP-bd"/>
</dbReference>
<feature type="domain" description="ABC transporter" evidence="6">
    <location>
        <begin position="286"/>
        <end position="520"/>
    </location>
</feature>
<keyword evidence="1" id="KW-0813">Transport</keyword>
<dbReference type="PANTHER" id="PTHR43790">
    <property type="entry name" value="CARBOHYDRATE TRANSPORT ATP-BINDING PROTEIN MG119-RELATED"/>
    <property type="match status" value="1"/>
</dbReference>
<organism evidence="7 8">
    <name type="scientific">Subtercola frigoramans</name>
    <dbReference type="NCBI Taxonomy" id="120298"/>
    <lineage>
        <taxon>Bacteria</taxon>
        <taxon>Bacillati</taxon>
        <taxon>Actinomycetota</taxon>
        <taxon>Actinomycetes</taxon>
        <taxon>Micrococcales</taxon>
        <taxon>Microbacteriaceae</taxon>
        <taxon>Subtercola</taxon>
    </lineage>
</organism>
<comment type="caution">
    <text evidence="7">The sequence shown here is derived from an EMBL/GenBank/DDBJ whole genome shotgun (WGS) entry which is preliminary data.</text>
</comment>
<dbReference type="InterPro" id="IPR003593">
    <property type="entry name" value="AAA+_ATPase"/>
</dbReference>
<evidence type="ECO:0000256" key="4">
    <source>
        <dbReference type="ARBA" id="ARBA00022840"/>
    </source>
</evidence>
<feature type="compositionally biased region" description="Low complexity" evidence="5">
    <location>
        <begin position="269"/>
        <end position="278"/>
    </location>
</feature>
<keyword evidence="3" id="KW-0547">Nucleotide-binding</keyword>
<evidence type="ECO:0000256" key="3">
    <source>
        <dbReference type="ARBA" id="ARBA00022741"/>
    </source>
</evidence>
<dbReference type="RefSeq" id="WP_205111244.1">
    <property type="nucleotide sequence ID" value="NZ_BAAAHT010000001.1"/>
</dbReference>
<dbReference type="Pfam" id="PF00005">
    <property type="entry name" value="ABC_tran"/>
    <property type="match status" value="2"/>
</dbReference>
<protein>
    <submittedName>
        <fullName evidence="7">ABC-type sugar transport system ATPase subunit</fullName>
    </submittedName>
</protein>
<reference evidence="7 8" key="1">
    <citation type="submission" date="2021-01" db="EMBL/GenBank/DDBJ databases">
        <title>Sequencing the genomes of 1000 actinobacteria strains.</title>
        <authorList>
            <person name="Klenk H.-P."/>
        </authorList>
    </citation>
    <scope>NUCLEOTIDE SEQUENCE [LARGE SCALE GENOMIC DNA]</scope>
    <source>
        <strain evidence="7 8">DSM 13057</strain>
    </source>
</reference>
<proteinExistence type="predicted"/>
<dbReference type="InterPro" id="IPR050107">
    <property type="entry name" value="ABC_carbohydrate_import_ATPase"/>
</dbReference>
<evidence type="ECO:0000313" key="7">
    <source>
        <dbReference type="EMBL" id="MBM7473642.1"/>
    </source>
</evidence>